<dbReference type="SMART" id="SM00398">
    <property type="entry name" value="HMG"/>
    <property type="match status" value="1"/>
</dbReference>
<feature type="compositionally biased region" description="Low complexity" evidence="4">
    <location>
        <begin position="82"/>
        <end position="97"/>
    </location>
</feature>
<evidence type="ECO:0000256" key="1">
    <source>
        <dbReference type="ARBA" id="ARBA00023125"/>
    </source>
</evidence>
<sequence length="341" mass="38546">MPALRTHNHVQLLELDADKPSLPTLAVIAPTPRTSSFTFPISHNLDISPYSTPSNSPFEPDLNSMDLTSPASSYLPTPPSTRPLSRESSVSVSSPSSNAGADAERRPKKGDGDYVKRPENAFILFRRKCCEDRQQAEEGGRTKKQRQADLSKTISQKWKNLPLKDREYWEDLAKEKKRKHQEMYPDYVYRPQRVRDKDGRVRNKTYTKRNRGKRSEQREVDTEGETAFVVRSTSRSTSASTTPLSYHTVHIPIVLPRSSCSSSPSLPISVQPNSYAEIPDFDYVPNSRSSNSDSLFQLQARSLQVKSSSMVRVIPQADGVLSNSRQIWFAISSIFRTRLQI</sequence>
<evidence type="ECO:0000259" key="5">
    <source>
        <dbReference type="PROSITE" id="PS50118"/>
    </source>
</evidence>
<dbReference type="EMBL" id="JADNRY010000002">
    <property type="protein sequence ID" value="KAF9077944.1"/>
    <property type="molecule type" value="Genomic_DNA"/>
</dbReference>
<feature type="domain" description="HMG box" evidence="5">
    <location>
        <begin position="115"/>
        <end position="188"/>
    </location>
</feature>
<dbReference type="GO" id="GO:0030154">
    <property type="term" value="P:cell differentiation"/>
    <property type="evidence" value="ECO:0007669"/>
    <property type="project" value="TreeGrafter"/>
</dbReference>
<keyword evidence="7" id="KW-1185">Reference proteome</keyword>
<keyword evidence="3" id="KW-0539">Nucleus</keyword>
<dbReference type="PANTHER" id="PTHR10270:SF161">
    <property type="entry name" value="SEX-DETERMINING REGION Y PROTEIN"/>
    <property type="match status" value="1"/>
</dbReference>
<dbReference type="CDD" id="cd01389">
    <property type="entry name" value="HMG-box_ROX1-like"/>
    <property type="match status" value="1"/>
</dbReference>
<feature type="compositionally biased region" description="Basic and acidic residues" evidence="4">
    <location>
        <begin position="134"/>
        <end position="149"/>
    </location>
</feature>
<dbReference type="Pfam" id="PF00505">
    <property type="entry name" value="HMG_box"/>
    <property type="match status" value="1"/>
</dbReference>
<dbReference type="PROSITE" id="PS50118">
    <property type="entry name" value="HMG_BOX_2"/>
    <property type="match status" value="1"/>
</dbReference>
<evidence type="ECO:0000256" key="2">
    <source>
        <dbReference type="ARBA" id="ARBA00023163"/>
    </source>
</evidence>
<gene>
    <name evidence="6" type="ORF">BDP27DRAFT_1281802</name>
</gene>
<feature type="region of interest" description="Disordered" evidence="4">
    <location>
        <begin position="195"/>
        <end position="226"/>
    </location>
</feature>
<proteinExistence type="predicted"/>
<reference evidence="6" key="1">
    <citation type="submission" date="2020-11" db="EMBL/GenBank/DDBJ databases">
        <authorList>
            <consortium name="DOE Joint Genome Institute"/>
            <person name="Ahrendt S."/>
            <person name="Riley R."/>
            <person name="Andreopoulos W."/>
            <person name="Labutti K."/>
            <person name="Pangilinan J."/>
            <person name="Ruiz-Duenas F.J."/>
            <person name="Barrasa J.M."/>
            <person name="Sanchez-Garcia M."/>
            <person name="Camarero S."/>
            <person name="Miyauchi S."/>
            <person name="Serrano A."/>
            <person name="Linde D."/>
            <person name="Babiker R."/>
            <person name="Drula E."/>
            <person name="Ayuso-Fernandez I."/>
            <person name="Pacheco R."/>
            <person name="Padilla G."/>
            <person name="Ferreira P."/>
            <person name="Barriuso J."/>
            <person name="Kellner H."/>
            <person name="Castanera R."/>
            <person name="Alfaro M."/>
            <person name="Ramirez L."/>
            <person name="Pisabarro A.G."/>
            <person name="Kuo A."/>
            <person name="Tritt A."/>
            <person name="Lipzen A."/>
            <person name="He G."/>
            <person name="Yan M."/>
            <person name="Ng V."/>
            <person name="Cullen D."/>
            <person name="Martin F."/>
            <person name="Rosso M.-N."/>
            <person name="Henrissat B."/>
            <person name="Hibbett D."/>
            <person name="Martinez A.T."/>
            <person name="Grigoriev I.V."/>
        </authorList>
    </citation>
    <scope>NUCLEOTIDE SEQUENCE</scope>
    <source>
        <strain evidence="6">AH 40177</strain>
    </source>
</reference>
<evidence type="ECO:0000256" key="4">
    <source>
        <dbReference type="SAM" id="MobiDB-lite"/>
    </source>
</evidence>
<dbReference type="Proteomes" id="UP000772434">
    <property type="component" value="Unassembled WGS sequence"/>
</dbReference>
<name>A0A9P5UG40_9AGAR</name>
<keyword evidence="2" id="KW-0804">Transcription</keyword>
<dbReference type="AlphaFoldDB" id="A0A9P5UG40"/>
<organism evidence="6 7">
    <name type="scientific">Rhodocollybia butyracea</name>
    <dbReference type="NCBI Taxonomy" id="206335"/>
    <lineage>
        <taxon>Eukaryota</taxon>
        <taxon>Fungi</taxon>
        <taxon>Dikarya</taxon>
        <taxon>Basidiomycota</taxon>
        <taxon>Agaricomycotina</taxon>
        <taxon>Agaricomycetes</taxon>
        <taxon>Agaricomycetidae</taxon>
        <taxon>Agaricales</taxon>
        <taxon>Marasmiineae</taxon>
        <taxon>Omphalotaceae</taxon>
        <taxon>Rhodocollybia</taxon>
    </lineage>
</organism>
<dbReference type="InterPro" id="IPR036910">
    <property type="entry name" value="HMG_box_dom_sf"/>
</dbReference>
<keyword evidence="1 3" id="KW-0238">DNA-binding</keyword>
<feature type="compositionally biased region" description="Basic residues" evidence="4">
    <location>
        <begin position="202"/>
        <end position="212"/>
    </location>
</feature>
<dbReference type="GO" id="GO:0001228">
    <property type="term" value="F:DNA-binding transcription activator activity, RNA polymerase II-specific"/>
    <property type="evidence" value="ECO:0007669"/>
    <property type="project" value="TreeGrafter"/>
</dbReference>
<comment type="caution">
    <text evidence="6">The sequence shown here is derived from an EMBL/GenBank/DDBJ whole genome shotgun (WGS) entry which is preliminary data.</text>
</comment>
<feature type="region of interest" description="Disordered" evidence="4">
    <location>
        <begin position="134"/>
        <end position="153"/>
    </location>
</feature>
<dbReference type="PANTHER" id="PTHR10270">
    <property type="entry name" value="SOX TRANSCRIPTION FACTOR"/>
    <property type="match status" value="1"/>
</dbReference>
<dbReference type="InterPro" id="IPR050140">
    <property type="entry name" value="SRY-related_HMG-box_TF-like"/>
</dbReference>
<dbReference type="OrthoDB" id="6247875at2759"/>
<feature type="region of interest" description="Disordered" evidence="4">
    <location>
        <begin position="52"/>
        <end position="117"/>
    </location>
</feature>
<evidence type="ECO:0000313" key="7">
    <source>
        <dbReference type="Proteomes" id="UP000772434"/>
    </source>
</evidence>
<feature type="compositionally biased region" description="Basic and acidic residues" evidence="4">
    <location>
        <begin position="102"/>
        <end position="117"/>
    </location>
</feature>
<accession>A0A9P5UG40</accession>
<feature type="compositionally biased region" description="Polar residues" evidence="4">
    <location>
        <begin position="65"/>
        <end position="75"/>
    </location>
</feature>
<dbReference type="SUPFAM" id="SSF47095">
    <property type="entry name" value="HMG-box"/>
    <property type="match status" value="1"/>
</dbReference>
<dbReference type="InterPro" id="IPR009071">
    <property type="entry name" value="HMG_box_dom"/>
</dbReference>
<evidence type="ECO:0000313" key="6">
    <source>
        <dbReference type="EMBL" id="KAF9077944.1"/>
    </source>
</evidence>
<dbReference type="GO" id="GO:0000978">
    <property type="term" value="F:RNA polymerase II cis-regulatory region sequence-specific DNA binding"/>
    <property type="evidence" value="ECO:0007669"/>
    <property type="project" value="TreeGrafter"/>
</dbReference>
<dbReference type="GO" id="GO:0005634">
    <property type="term" value="C:nucleus"/>
    <property type="evidence" value="ECO:0007669"/>
    <property type="project" value="UniProtKB-UniRule"/>
</dbReference>
<evidence type="ECO:0000256" key="3">
    <source>
        <dbReference type="PROSITE-ProRule" id="PRU00267"/>
    </source>
</evidence>
<feature type="DNA-binding region" description="HMG box" evidence="3">
    <location>
        <begin position="115"/>
        <end position="188"/>
    </location>
</feature>
<protein>
    <recommendedName>
        <fullName evidence="5">HMG box domain-containing protein</fullName>
    </recommendedName>
</protein>
<dbReference type="Gene3D" id="1.10.30.10">
    <property type="entry name" value="High mobility group box domain"/>
    <property type="match status" value="1"/>
</dbReference>